<dbReference type="PROSITE" id="PS50943">
    <property type="entry name" value="HTH_CROC1"/>
    <property type="match status" value="1"/>
</dbReference>
<accession>A0A1V4J0P2</accession>
<evidence type="ECO:0000313" key="5">
    <source>
        <dbReference type="Proteomes" id="UP000191056"/>
    </source>
</evidence>
<dbReference type="RefSeq" id="WP_079438242.1">
    <property type="nucleotide sequence ID" value="NZ_MZGT01000006.1"/>
</dbReference>
<dbReference type="SUPFAM" id="SSF47413">
    <property type="entry name" value="lambda repressor-like DNA-binding domains"/>
    <property type="match status" value="1"/>
</dbReference>
<protein>
    <submittedName>
        <fullName evidence="4">XRE family transcriptional regulator</fullName>
    </submittedName>
</protein>
<dbReference type="EMBL" id="MZGT01000006">
    <property type="protein sequence ID" value="OPJ65660.1"/>
    <property type="molecule type" value="Genomic_DNA"/>
</dbReference>
<dbReference type="Proteomes" id="UP000265930">
    <property type="component" value="Unassembled WGS sequence"/>
</dbReference>
<dbReference type="PANTHER" id="PTHR46558">
    <property type="entry name" value="TRACRIPTIONAL REGULATORY PROTEIN-RELATED-RELATED"/>
    <property type="match status" value="1"/>
</dbReference>
<evidence type="ECO:0000313" key="6">
    <source>
        <dbReference type="Proteomes" id="UP000265930"/>
    </source>
</evidence>
<dbReference type="Proteomes" id="UP000191056">
    <property type="component" value="Unassembled WGS sequence"/>
</dbReference>
<dbReference type="InterPro" id="IPR043735">
    <property type="entry name" value="DUF5680"/>
</dbReference>
<gene>
    <name evidence="3" type="ORF">CLCHR_06440</name>
    <name evidence="4" type="ORF">D2A34_06340</name>
</gene>
<evidence type="ECO:0000313" key="3">
    <source>
        <dbReference type="EMBL" id="OPJ65660.1"/>
    </source>
</evidence>
<dbReference type="InterPro" id="IPR001387">
    <property type="entry name" value="Cro/C1-type_HTH"/>
</dbReference>
<dbReference type="InterPro" id="IPR010982">
    <property type="entry name" value="Lambda_DNA-bd_dom_sf"/>
</dbReference>
<reference evidence="4 6" key="2">
    <citation type="submission" date="2018-08" db="EMBL/GenBank/DDBJ databases">
        <title>Genome of Clostridium chromiireducens C1, DSM12136.</title>
        <authorList>
            <person name="Xing M."/>
            <person name="Wei Y."/>
            <person name="Ang E.L."/>
            <person name="Zhao H."/>
            <person name="Zhang Y."/>
        </authorList>
    </citation>
    <scope>NUCLEOTIDE SEQUENCE [LARGE SCALE GENOMIC DNA]</scope>
    <source>
        <strain evidence="4 6">C1</strain>
    </source>
</reference>
<feature type="domain" description="HTH cro/C1-type" evidence="2">
    <location>
        <begin position="7"/>
        <end position="61"/>
    </location>
</feature>
<dbReference type="STRING" id="225345.CLCHR_06440"/>
<dbReference type="Pfam" id="PF18931">
    <property type="entry name" value="DUF5680"/>
    <property type="match status" value="1"/>
</dbReference>
<dbReference type="OrthoDB" id="9801008at2"/>
<proteinExistence type="predicted"/>
<evidence type="ECO:0000313" key="4">
    <source>
        <dbReference type="EMBL" id="RII34824.1"/>
    </source>
</evidence>
<dbReference type="CDD" id="cd00093">
    <property type="entry name" value="HTH_XRE"/>
    <property type="match status" value="1"/>
</dbReference>
<keyword evidence="1" id="KW-0238">DNA-binding</keyword>
<evidence type="ECO:0000259" key="2">
    <source>
        <dbReference type="PROSITE" id="PS50943"/>
    </source>
</evidence>
<sequence length="226" mass="26127">MSFQEQLQTLRKAKGLSQEKLAEFLGISRQAVAKWEVGQSYPDIARLISLSDLFKVSIDKLVNDYEENCRLTIEENKINYIDGRIIDFLCRAKKSTYAGKGPEGKPSRPNSHDLEYVEGNLKYIDSYLGGEKFSGEEALWKDEIPVWSMNYIGRVLDERFSGSFLKEVLSLVSKENPYRGPVIYQNGQYKYHCIINGEFNWFQGHEEIYFEDIKVFECFFHGGAIK</sequence>
<organism evidence="3 5">
    <name type="scientific">Clostridium chromiireducens</name>
    <dbReference type="NCBI Taxonomy" id="225345"/>
    <lineage>
        <taxon>Bacteria</taxon>
        <taxon>Bacillati</taxon>
        <taxon>Bacillota</taxon>
        <taxon>Clostridia</taxon>
        <taxon>Eubacteriales</taxon>
        <taxon>Clostridiaceae</taxon>
        <taxon>Clostridium</taxon>
    </lineage>
</organism>
<name>A0A1V4J0P2_9CLOT</name>
<dbReference type="SMART" id="SM00530">
    <property type="entry name" value="HTH_XRE"/>
    <property type="match status" value="1"/>
</dbReference>
<evidence type="ECO:0000256" key="1">
    <source>
        <dbReference type="ARBA" id="ARBA00023125"/>
    </source>
</evidence>
<keyword evidence="5" id="KW-1185">Reference proteome</keyword>
<dbReference type="AlphaFoldDB" id="A0A1V4J0P2"/>
<comment type="caution">
    <text evidence="3">The sequence shown here is derived from an EMBL/GenBank/DDBJ whole genome shotgun (WGS) entry which is preliminary data.</text>
</comment>
<dbReference type="GO" id="GO:0003677">
    <property type="term" value="F:DNA binding"/>
    <property type="evidence" value="ECO:0007669"/>
    <property type="project" value="UniProtKB-KW"/>
</dbReference>
<dbReference type="Gene3D" id="1.10.260.40">
    <property type="entry name" value="lambda repressor-like DNA-binding domains"/>
    <property type="match status" value="1"/>
</dbReference>
<dbReference type="Pfam" id="PF01381">
    <property type="entry name" value="HTH_3"/>
    <property type="match status" value="1"/>
</dbReference>
<dbReference type="PANTHER" id="PTHR46558:SF13">
    <property type="entry name" value="HTH-TYPE TRANSCRIPTIONAL REGULATOR IMMR"/>
    <property type="match status" value="1"/>
</dbReference>
<dbReference type="EMBL" id="QXDJ01000002">
    <property type="protein sequence ID" value="RII34824.1"/>
    <property type="molecule type" value="Genomic_DNA"/>
</dbReference>
<reference evidence="3 5" key="1">
    <citation type="submission" date="2017-03" db="EMBL/GenBank/DDBJ databases">
        <title>Genome sequence of Clostridium chromiireducens DSM 23318.</title>
        <authorList>
            <person name="Poehlein A."/>
            <person name="Daniel R."/>
        </authorList>
    </citation>
    <scope>NUCLEOTIDE SEQUENCE [LARGE SCALE GENOMIC DNA]</scope>
    <source>
        <strain evidence="3 5">DSM 23318</strain>
    </source>
</reference>